<dbReference type="InterPro" id="IPR001434">
    <property type="entry name" value="OmcB-like_DUF11"/>
</dbReference>
<keyword evidence="4" id="KW-1185">Reference proteome</keyword>
<reference evidence="3 4" key="1">
    <citation type="submission" date="2023-09" db="EMBL/GenBank/DDBJ databases">
        <authorList>
            <person name="Rey-Velasco X."/>
        </authorList>
    </citation>
    <scope>NUCLEOTIDE SEQUENCE [LARGE SCALE GENOMIC DNA]</scope>
    <source>
        <strain evidence="3 4">W345</strain>
    </source>
</reference>
<dbReference type="PANTHER" id="PTHR38787">
    <property type="entry name" value="REGULATORY P DOMAIN-CONTAINING PROTEIN"/>
    <property type="match status" value="1"/>
</dbReference>
<feature type="domain" description="DUF11" evidence="2">
    <location>
        <begin position="440"/>
        <end position="536"/>
    </location>
</feature>
<dbReference type="InterPro" id="IPR011048">
    <property type="entry name" value="Haem_d1_sf"/>
</dbReference>
<feature type="chain" id="PRO_5046629041" evidence="1">
    <location>
        <begin position="26"/>
        <end position="578"/>
    </location>
</feature>
<dbReference type="NCBIfam" id="TIGR04312">
    <property type="entry name" value="choice_anch_B"/>
    <property type="match status" value="1"/>
</dbReference>
<evidence type="ECO:0000259" key="2">
    <source>
        <dbReference type="Pfam" id="PF01345"/>
    </source>
</evidence>
<dbReference type="Pfam" id="PF01345">
    <property type="entry name" value="DUF11"/>
    <property type="match status" value="1"/>
</dbReference>
<evidence type="ECO:0000256" key="1">
    <source>
        <dbReference type="SAM" id="SignalP"/>
    </source>
</evidence>
<evidence type="ECO:0000313" key="4">
    <source>
        <dbReference type="Proteomes" id="UP001254608"/>
    </source>
</evidence>
<dbReference type="PANTHER" id="PTHR38787:SF3">
    <property type="entry name" value="REGULATORY P DOMAIN-CONTAINING PROTEIN"/>
    <property type="match status" value="1"/>
</dbReference>
<proteinExistence type="predicted"/>
<keyword evidence="1" id="KW-0732">Signal</keyword>
<dbReference type="SUPFAM" id="SSF51004">
    <property type="entry name" value="C-terminal (heme d1) domain of cytochrome cd1-nitrite reductase"/>
    <property type="match status" value="1"/>
</dbReference>
<dbReference type="InterPro" id="IPR027589">
    <property type="entry name" value="Choice_anch_B"/>
</dbReference>
<evidence type="ECO:0000313" key="3">
    <source>
        <dbReference type="EMBL" id="MDT0497927.1"/>
    </source>
</evidence>
<gene>
    <name evidence="3" type="ORF">RM530_11215</name>
</gene>
<feature type="signal peptide" evidence="1">
    <location>
        <begin position="1"/>
        <end position="25"/>
    </location>
</feature>
<sequence length="578" mass="61287">MKLLVRGLAPLAMLILLAATYPAAAHETECVDGTAKGYACSHVDLLAHLSPAELGGIAGESLNDVWGWTDGFGTEYALVGMIEGTAFVRLPPIGSEAAPELLGRLPASDGANGNDFKCHHDEGCGGSSWRDIKTYAGYAYIVSEADGHGLQVFDLRRLVGAPAGDAVFDEDGRYDGFGHAHNIVINETSGHAFAVGNGNSGSNSSGGLLMLDLSEDPVNPVALGRIDLDGYVHDAQCIDYDGPDTDYNGRELCFGADEDTLTVFDVEDGPATASLVARVGYVGAEYTHQVWLSEDRRYLFLNDELDEYDTGSRTHLRVFDVSDLDAITLAAEYQAPTLSIDHNNYVQGRWLYQTNYTAGLRILDIADPLNPVEAGYFDTQPSRDATVFEGTWSNYRFASGRTLLSDIEDGLFVVLPRIADQDGADLNLSLESVGVPESPSVQLNLSNAGSDDAYDVLMTAHLPRGQAWSLIDAPGAANCGPVGRVVQCRLALMQAGESLSFLLNVEVNGSGVLPAVAMAYADSADPSPADNLAKADIESFAGDEVREVGDDGGALPSLALCLLGLAGLARRLIQSKAG</sequence>
<dbReference type="Proteomes" id="UP001254608">
    <property type="component" value="Unassembled WGS sequence"/>
</dbReference>
<organism evidence="3 4">
    <name type="scientific">Banduia mediterranea</name>
    <dbReference type="NCBI Taxonomy" id="3075609"/>
    <lineage>
        <taxon>Bacteria</taxon>
        <taxon>Pseudomonadati</taxon>
        <taxon>Pseudomonadota</taxon>
        <taxon>Gammaproteobacteria</taxon>
        <taxon>Nevskiales</taxon>
        <taxon>Algiphilaceae</taxon>
        <taxon>Banduia</taxon>
    </lineage>
</organism>
<dbReference type="EMBL" id="JAVRIC010000015">
    <property type="protein sequence ID" value="MDT0497927.1"/>
    <property type="molecule type" value="Genomic_DNA"/>
</dbReference>
<name>A0ABU2WJ76_9GAMM</name>
<protein>
    <submittedName>
        <fullName evidence="3">Choice-of-anchor B family protein</fullName>
    </submittedName>
</protein>
<dbReference type="RefSeq" id="WP_311365320.1">
    <property type="nucleotide sequence ID" value="NZ_JAVRIC010000015.1"/>
</dbReference>
<comment type="caution">
    <text evidence="3">The sequence shown here is derived from an EMBL/GenBank/DDBJ whole genome shotgun (WGS) entry which is preliminary data.</text>
</comment>
<accession>A0ABU2WJ76</accession>